<name>A0ABP1PTT4_9HEXA</name>
<dbReference type="EMBL" id="CAXLJM020000012">
    <property type="protein sequence ID" value="CAL8077173.1"/>
    <property type="molecule type" value="Genomic_DNA"/>
</dbReference>
<dbReference type="Proteomes" id="UP001642540">
    <property type="component" value="Unassembled WGS sequence"/>
</dbReference>
<feature type="compositionally biased region" description="Basic and acidic residues" evidence="1">
    <location>
        <begin position="200"/>
        <end position="215"/>
    </location>
</feature>
<sequence length="215" mass="22919">MVLFIFGGRMDVSTHDKALSLCRQEHDENTVDSVLDGLDQEELEQELDQLKKKVESMGHGPSQGSHIVTVMGISGTPSFTPGDGIVSQGIERIEGELVLTNIKAPQEPANPNQPVARALVDAAVASGSGSGGAKLPKPVSVAGAAALEETGNEKVEKKKNSWWVRVGRAFIKRKKQVLPKSKGKTGVETTSDEQEAGPSGKDKKKADEAKPKDKK</sequence>
<reference evidence="2 3" key="1">
    <citation type="submission" date="2024-08" db="EMBL/GenBank/DDBJ databases">
        <authorList>
            <person name="Cucini C."/>
            <person name="Frati F."/>
        </authorList>
    </citation>
    <scope>NUCLEOTIDE SEQUENCE [LARGE SCALE GENOMIC DNA]</scope>
</reference>
<evidence type="ECO:0000256" key="1">
    <source>
        <dbReference type="SAM" id="MobiDB-lite"/>
    </source>
</evidence>
<comment type="caution">
    <text evidence="2">The sequence shown here is derived from an EMBL/GenBank/DDBJ whole genome shotgun (WGS) entry which is preliminary data.</text>
</comment>
<gene>
    <name evidence="2" type="ORF">ODALV1_LOCUS3723</name>
</gene>
<protein>
    <submittedName>
        <fullName evidence="2">Uncharacterized protein</fullName>
    </submittedName>
</protein>
<organism evidence="2 3">
    <name type="scientific">Orchesella dallaii</name>
    <dbReference type="NCBI Taxonomy" id="48710"/>
    <lineage>
        <taxon>Eukaryota</taxon>
        <taxon>Metazoa</taxon>
        <taxon>Ecdysozoa</taxon>
        <taxon>Arthropoda</taxon>
        <taxon>Hexapoda</taxon>
        <taxon>Collembola</taxon>
        <taxon>Entomobryomorpha</taxon>
        <taxon>Entomobryoidea</taxon>
        <taxon>Orchesellidae</taxon>
        <taxon>Orchesellinae</taxon>
        <taxon>Orchesella</taxon>
    </lineage>
</organism>
<proteinExistence type="predicted"/>
<accession>A0ABP1PTT4</accession>
<keyword evidence="3" id="KW-1185">Reference proteome</keyword>
<feature type="region of interest" description="Disordered" evidence="1">
    <location>
        <begin position="174"/>
        <end position="215"/>
    </location>
</feature>
<evidence type="ECO:0000313" key="3">
    <source>
        <dbReference type="Proteomes" id="UP001642540"/>
    </source>
</evidence>
<feature type="compositionally biased region" description="Basic residues" evidence="1">
    <location>
        <begin position="174"/>
        <end position="183"/>
    </location>
</feature>
<evidence type="ECO:0000313" key="2">
    <source>
        <dbReference type="EMBL" id="CAL8077173.1"/>
    </source>
</evidence>